<dbReference type="Pfam" id="PF01527">
    <property type="entry name" value="HTH_Tnp_1"/>
    <property type="match status" value="1"/>
</dbReference>
<dbReference type="PROSITE" id="PS50994">
    <property type="entry name" value="INTEGRASE"/>
    <property type="match status" value="1"/>
</dbReference>
<proteinExistence type="predicted"/>
<name>A0ABX1X7U7_9BACL</name>
<dbReference type="InterPro" id="IPR050900">
    <property type="entry name" value="Transposase_IS3/IS150/IS904"/>
</dbReference>
<evidence type="ECO:0000259" key="2">
    <source>
        <dbReference type="PROSITE" id="PS50994"/>
    </source>
</evidence>
<dbReference type="EMBL" id="WHNY01000032">
    <property type="protein sequence ID" value="NOU64382.1"/>
    <property type="molecule type" value="Genomic_DNA"/>
</dbReference>
<dbReference type="Pfam" id="PF13333">
    <property type="entry name" value="rve_2"/>
    <property type="match status" value="1"/>
</dbReference>
<dbReference type="InterPro" id="IPR009057">
    <property type="entry name" value="Homeodomain-like_sf"/>
</dbReference>
<dbReference type="NCBIfam" id="NF033516">
    <property type="entry name" value="transpos_IS3"/>
    <property type="match status" value="1"/>
</dbReference>
<feature type="domain" description="Integrase catalytic" evidence="2">
    <location>
        <begin position="231"/>
        <end position="392"/>
    </location>
</feature>
<evidence type="ECO:0000313" key="3">
    <source>
        <dbReference type="EMBL" id="NOU64382.1"/>
    </source>
</evidence>
<comment type="caution">
    <text evidence="3">The sequence shown here is derived from an EMBL/GenBank/DDBJ whole genome shotgun (WGS) entry which is preliminary data.</text>
</comment>
<dbReference type="Pfam" id="PF13276">
    <property type="entry name" value="HTH_21"/>
    <property type="match status" value="1"/>
</dbReference>
<organism evidence="3 4">
    <name type="scientific">Paenibacillus plantarum</name>
    <dbReference type="NCBI Taxonomy" id="2654975"/>
    <lineage>
        <taxon>Bacteria</taxon>
        <taxon>Bacillati</taxon>
        <taxon>Bacillota</taxon>
        <taxon>Bacilli</taxon>
        <taxon>Bacillales</taxon>
        <taxon>Paenibacillaceae</taxon>
        <taxon>Paenibacillus</taxon>
    </lineage>
</organism>
<dbReference type="InterPro" id="IPR001584">
    <property type="entry name" value="Integrase_cat-core"/>
</dbReference>
<dbReference type="SUPFAM" id="SSF53098">
    <property type="entry name" value="Ribonuclease H-like"/>
    <property type="match status" value="1"/>
</dbReference>
<dbReference type="PANTHER" id="PTHR46889">
    <property type="entry name" value="TRANSPOSASE INSF FOR INSERTION SEQUENCE IS3B-RELATED"/>
    <property type="match status" value="1"/>
</dbReference>
<evidence type="ECO:0000313" key="4">
    <source>
        <dbReference type="Proteomes" id="UP000653578"/>
    </source>
</evidence>
<gene>
    <name evidence="3" type="ORF">GC096_10120</name>
</gene>
<reference evidence="3 4" key="1">
    <citation type="submission" date="2019-10" db="EMBL/GenBank/DDBJ databases">
        <title>Description of Paenibacillus humi sp. nov.</title>
        <authorList>
            <person name="Carlier A."/>
            <person name="Qi S."/>
        </authorList>
    </citation>
    <scope>NUCLEOTIDE SEQUENCE [LARGE SCALE GENOMIC DNA]</scope>
    <source>
        <strain evidence="3 4">LMG 31461</strain>
    </source>
</reference>
<dbReference type="Pfam" id="PF00665">
    <property type="entry name" value="rve"/>
    <property type="match status" value="1"/>
</dbReference>
<dbReference type="Gene3D" id="3.30.420.10">
    <property type="entry name" value="Ribonuclease H-like superfamily/Ribonuclease H"/>
    <property type="match status" value="1"/>
</dbReference>
<dbReference type="InterPro" id="IPR025948">
    <property type="entry name" value="HTH-like_dom"/>
</dbReference>
<dbReference type="Proteomes" id="UP000653578">
    <property type="component" value="Unassembled WGS sequence"/>
</dbReference>
<keyword evidence="4" id="KW-1185">Reference proteome</keyword>
<dbReference type="InterPro" id="IPR012337">
    <property type="entry name" value="RNaseH-like_sf"/>
</dbReference>
<dbReference type="SUPFAM" id="SSF46689">
    <property type="entry name" value="Homeodomain-like"/>
    <property type="match status" value="1"/>
</dbReference>
<sequence length="393" mass="46068">MAKKGQTFNQYTEEFKLAAVQEFIEGSSSYKIVAERLGIRSCTQLKVWVKKWMKGEAFDERAVKTPSPLKGRPRTSFNTVEEERDYLKAQVDYLKKRLSKSSKGEAPSQRDIYEIVDELRAVHGITRLLAIAEIPRASYYKWRATQPQRDARQDRDHEIKEHMMAIHMAHPYYGYPRMMNDLCEVGYIVNHKKVWRLMKVLGIQSIIRRKRNVSNYTPSVVYPNRLKRKFHATAPQQKMVTDITYISDGSKFYYLSVIQDLFNNEIVVWQLSERNDVELVMNTIEQWIRKRDVAEAVLHSDQGFQYTSQAYNTRLEAFGVKGSHSRKATCLDNACIESFFSHLKTEKLYLGQCNSGDEIHQAVEDYIYFYNYQRFQLKLKKRAPIEYRCALAA</sequence>
<dbReference type="InterPro" id="IPR036397">
    <property type="entry name" value="RNaseH_sf"/>
</dbReference>
<protein>
    <submittedName>
        <fullName evidence="3">IS3 family transposase</fullName>
    </submittedName>
</protein>
<dbReference type="InterPro" id="IPR002514">
    <property type="entry name" value="Transposase_8"/>
</dbReference>
<dbReference type="PANTHER" id="PTHR46889:SF5">
    <property type="entry name" value="INTEGRASE PROTEIN"/>
    <property type="match status" value="1"/>
</dbReference>
<dbReference type="InterPro" id="IPR048020">
    <property type="entry name" value="Transpos_IS3"/>
</dbReference>
<evidence type="ECO:0000256" key="1">
    <source>
        <dbReference type="ARBA" id="ARBA00002286"/>
    </source>
</evidence>
<comment type="function">
    <text evidence="1">Involved in the transposition of the insertion sequence.</text>
</comment>
<accession>A0ABX1X7U7</accession>